<proteinExistence type="predicted"/>
<dbReference type="InterPro" id="IPR018060">
    <property type="entry name" value="HTH_AraC"/>
</dbReference>
<dbReference type="InterPro" id="IPR037923">
    <property type="entry name" value="HTH-like"/>
</dbReference>
<comment type="caution">
    <text evidence="6">The sequence shown here is derived from an EMBL/GenBank/DDBJ whole genome shotgun (WGS) entry which is preliminary data.</text>
</comment>
<evidence type="ECO:0000256" key="2">
    <source>
        <dbReference type="ARBA" id="ARBA00023125"/>
    </source>
</evidence>
<keyword evidence="4" id="KW-0804">Transcription</keyword>
<dbReference type="InterPro" id="IPR020449">
    <property type="entry name" value="Tscrpt_reg_AraC-type_HTH"/>
</dbReference>
<dbReference type="InterPro" id="IPR009057">
    <property type="entry name" value="Homeodomain-like_sf"/>
</dbReference>
<dbReference type="PRINTS" id="PR00032">
    <property type="entry name" value="HTHARAC"/>
</dbReference>
<evidence type="ECO:0000259" key="5">
    <source>
        <dbReference type="PROSITE" id="PS01124"/>
    </source>
</evidence>
<reference evidence="7" key="1">
    <citation type="journal article" date="2019" name="Int. J. Syst. Evol. Microbiol.">
        <title>The Global Catalogue of Microorganisms (GCM) 10K type strain sequencing project: providing services to taxonomists for standard genome sequencing and annotation.</title>
        <authorList>
            <consortium name="The Broad Institute Genomics Platform"/>
            <consortium name="The Broad Institute Genome Sequencing Center for Infectious Disease"/>
            <person name="Wu L."/>
            <person name="Ma J."/>
        </authorList>
    </citation>
    <scope>NUCLEOTIDE SEQUENCE [LARGE SCALE GENOMIC DNA]</scope>
    <source>
        <strain evidence="7">JCM 3369</strain>
    </source>
</reference>
<dbReference type="SMART" id="SM00342">
    <property type="entry name" value="HTH_ARAC"/>
    <property type="match status" value="1"/>
</dbReference>
<dbReference type="PROSITE" id="PS00041">
    <property type="entry name" value="HTH_ARAC_FAMILY_1"/>
    <property type="match status" value="1"/>
</dbReference>
<organism evidence="6 7">
    <name type="scientific">Roseibium aestuarii</name>
    <dbReference type="NCBI Taxonomy" id="2600299"/>
    <lineage>
        <taxon>Bacteria</taxon>
        <taxon>Pseudomonadati</taxon>
        <taxon>Pseudomonadota</taxon>
        <taxon>Alphaproteobacteria</taxon>
        <taxon>Hyphomicrobiales</taxon>
        <taxon>Stappiaceae</taxon>
        <taxon>Roseibium</taxon>
    </lineage>
</organism>
<dbReference type="Pfam" id="PF02311">
    <property type="entry name" value="AraC_binding"/>
    <property type="match status" value="1"/>
</dbReference>
<keyword evidence="2" id="KW-0238">DNA-binding</keyword>
<gene>
    <name evidence="6" type="ORF">ACFSC7_11575</name>
</gene>
<evidence type="ECO:0000256" key="4">
    <source>
        <dbReference type="ARBA" id="ARBA00023163"/>
    </source>
</evidence>
<evidence type="ECO:0000256" key="3">
    <source>
        <dbReference type="ARBA" id="ARBA00023159"/>
    </source>
</evidence>
<evidence type="ECO:0000313" key="6">
    <source>
        <dbReference type="EMBL" id="MFD1696157.1"/>
    </source>
</evidence>
<keyword evidence="1" id="KW-0805">Transcription regulation</keyword>
<dbReference type="Proteomes" id="UP001597327">
    <property type="component" value="Unassembled WGS sequence"/>
</dbReference>
<dbReference type="SUPFAM" id="SSF51215">
    <property type="entry name" value="Regulatory protein AraC"/>
    <property type="match status" value="1"/>
</dbReference>
<dbReference type="PANTHER" id="PTHR43280">
    <property type="entry name" value="ARAC-FAMILY TRANSCRIPTIONAL REGULATOR"/>
    <property type="match status" value="1"/>
</dbReference>
<dbReference type="Pfam" id="PF12833">
    <property type="entry name" value="HTH_18"/>
    <property type="match status" value="1"/>
</dbReference>
<sequence>MEKNEHSLLPGPLSDVPPQALALWLARTPIRMQHGPAWRIDKINPVHDLVVCLSGGGSYRIGQEAFEVRAGEAFLIRRGERFRGVIADTPENYTGFAQHFSLELFGRTDLLSQMRLRRVARLPDWPALEPLAIIHRSGAGASATTLAQHHQFMLFLLAYLQVAFEGWQSEEALLGSQDQLSLQIMLAASHLSSDPLDRQVLERVMAEVPYNADYFRRAFRERIGFTPQKYLELKKMEYAVHRLGKGQTVKETAAELGYSDPYFFSRMFRQYIGASPSSYRLKRSTGRPFDYVE</sequence>
<dbReference type="SUPFAM" id="SSF46689">
    <property type="entry name" value="Homeodomain-like"/>
    <property type="match status" value="1"/>
</dbReference>
<dbReference type="InterPro" id="IPR003313">
    <property type="entry name" value="AraC-bd"/>
</dbReference>
<dbReference type="RefSeq" id="WP_149892938.1">
    <property type="nucleotide sequence ID" value="NZ_JBHUFA010000004.1"/>
</dbReference>
<dbReference type="Gene3D" id="1.10.10.60">
    <property type="entry name" value="Homeodomain-like"/>
    <property type="match status" value="2"/>
</dbReference>
<name>A0ABW4JX79_9HYPH</name>
<feature type="domain" description="HTH araC/xylS-type" evidence="5">
    <location>
        <begin position="185"/>
        <end position="282"/>
    </location>
</feature>
<protein>
    <submittedName>
        <fullName evidence="6">Helix-turn-helix domain-containing protein</fullName>
    </submittedName>
</protein>
<evidence type="ECO:0000313" key="7">
    <source>
        <dbReference type="Proteomes" id="UP001597327"/>
    </source>
</evidence>
<accession>A0ABW4JX79</accession>
<dbReference type="PROSITE" id="PS01124">
    <property type="entry name" value="HTH_ARAC_FAMILY_2"/>
    <property type="match status" value="1"/>
</dbReference>
<keyword evidence="7" id="KW-1185">Reference proteome</keyword>
<evidence type="ECO:0000256" key="1">
    <source>
        <dbReference type="ARBA" id="ARBA00023015"/>
    </source>
</evidence>
<dbReference type="PANTHER" id="PTHR43280:SF30">
    <property type="entry name" value="MMSAB OPERON REGULATORY PROTEIN"/>
    <property type="match status" value="1"/>
</dbReference>
<dbReference type="InterPro" id="IPR018062">
    <property type="entry name" value="HTH_AraC-typ_CS"/>
</dbReference>
<keyword evidence="3" id="KW-0010">Activator</keyword>
<dbReference type="EMBL" id="JBHUFA010000004">
    <property type="protein sequence ID" value="MFD1696157.1"/>
    <property type="molecule type" value="Genomic_DNA"/>
</dbReference>